<dbReference type="AlphaFoldDB" id="I2F846"/>
<evidence type="ECO:0000259" key="1">
    <source>
        <dbReference type="Pfam" id="PF02579"/>
    </source>
</evidence>
<dbReference type="Gene3D" id="3.30.420.130">
    <property type="entry name" value="Dinitrogenase iron-molybdenum cofactor biosynthesis domain"/>
    <property type="match status" value="1"/>
</dbReference>
<dbReference type="InterPro" id="IPR003731">
    <property type="entry name" value="Di-Nase_FeMo-co_biosynth"/>
</dbReference>
<dbReference type="Pfam" id="PF02579">
    <property type="entry name" value="Nitro_FeMo-Co"/>
    <property type="match status" value="1"/>
</dbReference>
<dbReference type="InterPro" id="IPR051840">
    <property type="entry name" value="NifX/NifY_domain"/>
</dbReference>
<evidence type="ECO:0000313" key="3">
    <source>
        <dbReference type="Proteomes" id="UP000002881"/>
    </source>
</evidence>
<dbReference type="Proteomes" id="UP000002881">
    <property type="component" value="Chromosome"/>
</dbReference>
<dbReference type="EMBL" id="CP003532">
    <property type="protein sequence ID" value="AFK08099.1"/>
    <property type="molecule type" value="Genomic_DNA"/>
</dbReference>
<accession>I2F846</accession>
<dbReference type="InterPro" id="IPR036105">
    <property type="entry name" value="DiNase_FeMo-co_biosyn_sf"/>
</dbReference>
<dbReference type="eggNOG" id="COG1433">
    <property type="taxonomic scope" value="Bacteria"/>
</dbReference>
<dbReference type="CDD" id="cd00562">
    <property type="entry name" value="NifX_NifB"/>
    <property type="match status" value="1"/>
</dbReference>
<dbReference type="GeneID" id="87108193"/>
<dbReference type="STRING" id="660470.Theba_2489"/>
<evidence type="ECO:0000313" key="2">
    <source>
        <dbReference type="EMBL" id="AFK08099.1"/>
    </source>
</evidence>
<dbReference type="RefSeq" id="WP_014731831.1">
    <property type="nucleotide sequence ID" value="NC_017934.1"/>
</dbReference>
<reference evidence="2 3" key="1">
    <citation type="journal article" date="2012" name="Genome Biol. Evol.">
        <title>Genome Sequence of the Mesophilic Thermotogales Bacterium Mesotoga prima MesG1.Ag.4.2 Reveals the Largest Thermotogales Genome To Date.</title>
        <authorList>
            <person name="Zhaxybayeva O."/>
            <person name="Swithers K.S."/>
            <person name="Foght J."/>
            <person name="Green A.G."/>
            <person name="Bruce D."/>
            <person name="Detter C."/>
            <person name="Han S."/>
            <person name="Teshima H."/>
            <person name="Han J."/>
            <person name="Woyke T."/>
            <person name="Pitluck S."/>
            <person name="Nolan M."/>
            <person name="Ivanova N."/>
            <person name="Pati A."/>
            <person name="Land M.L."/>
            <person name="Dlutek M."/>
            <person name="Doolittle W.F."/>
            <person name="Noll K.M."/>
            <person name="Nesbo C.L."/>
        </authorList>
    </citation>
    <scope>NUCLEOTIDE SEQUENCE [LARGE SCALE GENOMIC DNA]</scope>
    <source>
        <strain evidence="3">mesG1.Ag.4.2</strain>
    </source>
</reference>
<name>I2F846_9BACT</name>
<gene>
    <name evidence="2" type="ORF">Theba_2489</name>
</gene>
<dbReference type="PANTHER" id="PTHR33937:SF5">
    <property type="entry name" value="IRON-MOLYBDENUM COFACTOR-BINDING PROTEIN"/>
    <property type="match status" value="1"/>
</dbReference>
<dbReference type="PANTHER" id="PTHR33937">
    <property type="entry name" value="IRON-MOLYBDENUM PROTEIN-RELATED-RELATED"/>
    <property type="match status" value="1"/>
</dbReference>
<feature type="domain" description="Dinitrogenase iron-molybdenum cofactor biosynthesis" evidence="1">
    <location>
        <begin position="18"/>
        <end position="105"/>
    </location>
</feature>
<dbReference type="KEGG" id="mpg:Theba_2489"/>
<keyword evidence="3" id="KW-1185">Reference proteome</keyword>
<dbReference type="SUPFAM" id="SSF53146">
    <property type="entry name" value="Nitrogenase accessory factor-like"/>
    <property type="match status" value="1"/>
</dbReference>
<protein>
    <recommendedName>
        <fullName evidence="1">Dinitrogenase iron-molybdenum cofactor biosynthesis domain-containing protein</fullName>
    </recommendedName>
</protein>
<sequence>MGKLIAIGTNDGFKLNEDHFGQSRYYDIYELDERKCAIKVEARPNPYYENHKHAEVDEILQVIGDCPVWIGAAMGKGSLKKLAEMNYEPVVLEPMTIDEALKAYLNEQKYDGKHKAVR</sequence>
<organism evidence="2 3">
    <name type="scientific">Mesotoga prima MesG1.Ag.4.2</name>
    <dbReference type="NCBI Taxonomy" id="660470"/>
    <lineage>
        <taxon>Bacteria</taxon>
        <taxon>Thermotogati</taxon>
        <taxon>Thermotogota</taxon>
        <taxon>Thermotogae</taxon>
        <taxon>Kosmotogales</taxon>
        <taxon>Kosmotogaceae</taxon>
        <taxon>Mesotoga</taxon>
    </lineage>
</organism>
<proteinExistence type="predicted"/>
<dbReference type="HOGENOM" id="CLU_104194_3_1_0"/>